<dbReference type="EMBL" id="VMNK01000002">
    <property type="protein sequence ID" value="TVO59305.1"/>
    <property type="molecule type" value="Genomic_DNA"/>
</dbReference>
<organism evidence="10 11">
    <name type="scientific">Denitromonas halophila</name>
    <dbReference type="NCBI Taxonomy" id="1629404"/>
    <lineage>
        <taxon>Bacteria</taxon>
        <taxon>Pseudomonadati</taxon>
        <taxon>Pseudomonadota</taxon>
        <taxon>Betaproteobacteria</taxon>
        <taxon>Rhodocyclales</taxon>
        <taxon>Zoogloeaceae</taxon>
        <taxon>Denitromonas</taxon>
    </lineage>
</organism>
<evidence type="ECO:0000313" key="11">
    <source>
        <dbReference type="Proteomes" id="UP000319502"/>
    </source>
</evidence>
<feature type="chain" id="PRO_5022261428" description="Thiol:disulfide interchange protein" evidence="7">
    <location>
        <begin position="23"/>
        <end position="243"/>
    </location>
</feature>
<evidence type="ECO:0000256" key="6">
    <source>
        <dbReference type="ARBA" id="ARBA00023284"/>
    </source>
</evidence>
<dbReference type="SUPFAM" id="SSF52833">
    <property type="entry name" value="Thioredoxin-like"/>
    <property type="match status" value="1"/>
</dbReference>
<reference evidence="10 11" key="1">
    <citation type="submission" date="2019-07" db="EMBL/GenBank/DDBJ databases">
        <title>The pathways for chlorine oxyanion respiration interact through the shared metabolite chlorate.</title>
        <authorList>
            <person name="Barnum T.P."/>
            <person name="Cheng Y."/>
            <person name="Hill K.A."/>
            <person name="Lucas L.N."/>
            <person name="Carlson H.K."/>
            <person name="Coates J.D."/>
        </authorList>
    </citation>
    <scope>NUCLEOTIDE SEQUENCE [LARGE SCALE GENOMIC DNA]</scope>
    <source>
        <strain evidence="10 11">SFB-3</strain>
    </source>
</reference>
<evidence type="ECO:0000256" key="3">
    <source>
        <dbReference type="ARBA" id="ARBA00022729"/>
    </source>
</evidence>
<dbReference type="AlphaFoldDB" id="A0A557R2C8"/>
<dbReference type="RefSeq" id="WP_144307823.1">
    <property type="nucleotide sequence ID" value="NZ_VMNK01000002.1"/>
</dbReference>
<dbReference type="PANTHER" id="PTHR35272:SF3">
    <property type="entry name" value="THIOL:DISULFIDE INTERCHANGE PROTEIN DSBC"/>
    <property type="match status" value="1"/>
</dbReference>
<feature type="domain" description="Disulphide bond isomerase DsbC/G N-terminal" evidence="8">
    <location>
        <begin position="19"/>
        <end position="87"/>
    </location>
</feature>
<comment type="subcellular location">
    <subcellularLocation>
        <location evidence="1 7">Periplasm</location>
    </subcellularLocation>
</comment>
<dbReference type="Proteomes" id="UP000319502">
    <property type="component" value="Unassembled WGS sequence"/>
</dbReference>
<dbReference type="Gene3D" id="3.10.450.70">
    <property type="entry name" value="Disulphide bond isomerase, DsbC/G, N-terminal"/>
    <property type="match status" value="1"/>
</dbReference>
<dbReference type="OrthoDB" id="12976at2"/>
<evidence type="ECO:0000259" key="9">
    <source>
        <dbReference type="Pfam" id="PF13098"/>
    </source>
</evidence>
<evidence type="ECO:0000256" key="2">
    <source>
        <dbReference type="ARBA" id="ARBA00009813"/>
    </source>
</evidence>
<gene>
    <name evidence="10" type="ORF">FHP91_00890</name>
</gene>
<comment type="caution">
    <text evidence="10">The sequence shown here is derived from an EMBL/GenBank/DDBJ whole genome shotgun (WGS) entry which is preliminary data.</text>
</comment>
<dbReference type="Pfam" id="PF13098">
    <property type="entry name" value="Thioredoxin_2"/>
    <property type="match status" value="1"/>
</dbReference>
<dbReference type="GO" id="GO:0042597">
    <property type="term" value="C:periplasmic space"/>
    <property type="evidence" value="ECO:0007669"/>
    <property type="project" value="UniProtKB-SubCell"/>
</dbReference>
<feature type="signal peptide" evidence="7">
    <location>
        <begin position="1"/>
        <end position="22"/>
    </location>
</feature>
<keyword evidence="6 7" id="KW-0676">Redox-active center</keyword>
<name>A0A557R2C8_9RHOO</name>
<evidence type="ECO:0000313" key="10">
    <source>
        <dbReference type="EMBL" id="TVO59305.1"/>
    </source>
</evidence>
<dbReference type="InterPro" id="IPR012336">
    <property type="entry name" value="Thioredoxin-like_fold"/>
</dbReference>
<evidence type="ECO:0000256" key="1">
    <source>
        <dbReference type="ARBA" id="ARBA00004418"/>
    </source>
</evidence>
<keyword evidence="4 7" id="KW-0574">Periplasm</keyword>
<dbReference type="Pfam" id="PF10411">
    <property type="entry name" value="DsbC_N"/>
    <property type="match status" value="1"/>
</dbReference>
<evidence type="ECO:0000256" key="5">
    <source>
        <dbReference type="ARBA" id="ARBA00023157"/>
    </source>
</evidence>
<dbReference type="InterPro" id="IPR036249">
    <property type="entry name" value="Thioredoxin-like_sf"/>
</dbReference>
<dbReference type="InterPro" id="IPR051470">
    <property type="entry name" value="Thiol:disulfide_interchange"/>
</dbReference>
<comment type="similarity">
    <text evidence="2 7">Belongs to the thioredoxin family. DsbC subfamily.</text>
</comment>
<dbReference type="PANTHER" id="PTHR35272">
    <property type="entry name" value="THIOL:DISULFIDE INTERCHANGE PROTEIN DSBC-RELATED"/>
    <property type="match status" value="1"/>
</dbReference>
<dbReference type="InterPro" id="IPR009094">
    <property type="entry name" value="DiS-bond_isomerase_DsbC/G_N_sf"/>
</dbReference>
<accession>A0A557R2C8</accession>
<evidence type="ECO:0000259" key="8">
    <source>
        <dbReference type="Pfam" id="PF10411"/>
    </source>
</evidence>
<protein>
    <recommendedName>
        <fullName evidence="7">Thiol:disulfide interchange protein</fullName>
    </recommendedName>
</protein>
<evidence type="ECO:0000256" key="7">
    <source>
        <dbReference type="RuleBase" id="RU364038"/>
    </source>
</evidence>
<keyword evidence="11" id="KW-1185">Reference proteome</keyword>
<sequence length="243" mass="25989">MNHPRLRTALATLTLAAGVAHAGEADVQKKVEAFIGAPAVSSVKATPYNKLYEVVLKSGELVYTNEAVSFIIDGQVIDTKTRNNVTQARLNALSAIDFASLPLKDAVKHVRGKGERVIATFEDPNCGFCKRLAGELQSMDNVTVYTFLYPILSPDSLDKSKRIWCADNQGTAWMDWVGAGKAPPASADCDTSAIERNVALGQQLRISGTPTIFLADGSRIGGFLPAAQLNPAIDEAQGKAKTK</sequence>
<comment type="function">
    <text evidence="7">Required for disulfide bond formation in some periplasmic proteins. Acts by transferring its disulfide bond to other proteins and is reduced in the process.</text>
</comment>
<dbReference type="InterPro" id="IPR033954">
    <property type="entry name" value="DiS-bond_Isoase_DsbC/G"/>
</dbReference>
<dbReference type="InterPro" id="IPR018950">
    <property type="entry name" value="DiS-bond_isomerase_DsbC/G_N"/>
</dbReference>
<keyword evidence="3 7" id="KW-0732">Signal</keyword>
<proteinExistence type="inferred from homology"/>
<dbReference type="CDD" id="cd03020">
    <property type="entry name" value="DsbA_DsbC_DsbG"/>
    <property type="match status" value="1"/>
</dbReference>
<dbReference type="Gene3D" id="3.40.30.10">
    <property type="entry name" value="Glutaredoxin"/>
    <property type="match status" value="1"/>
</dbReference>
<feature type="domain" description="Thioredoxin-like fold" evidence="9">
    <location>
        <begin position="111"/>
        <end position="231"/>
    </location>
</feature>
<dbReference type="SUPFAM" id="SSF54423">
    <property type="entry name" value="DsbC/DsbG N-terminal domain-like"/>
    <property type="match status" value="1"/>
</dbReference>
<keyword evidence="5" id="KW-1015">Disulfide bond</keyword>
<evidence type="ECO:0000256" key="4">
    <source>
        <dbReference type="ARBA" id="ARBA00022764"/>
    </source>
</evidence>